<sequence length="239" mass="28559">MAEKKFRHPGPFVVKDCALVSVSTGEKAFTLAELAEKLKRIEPACIYHHFWARHLRPSFDHPEFHNDFAAWVHQELRDRVLAERLNLIAPYEHSSIEDLREALLLYFQERIFEDEHLGWRKAESPFYFVKSQLVIFDTGIRLEWPHEIVDLLESLSPGSIFYHFIDARRRHPQGLDDFRDWLRKFPPDFQPLSDLIARIDPFFLSLYEIKDFLLRHIQSFCARLHAIREHYEREFGRSS</sequence>
<dbReference type="EMBL" id="CP042909">
    <property type="protein sequence ID" value="QJA05922.1"/>
    <property type="molecule type" value="Genomic_DNA"/>
</dbReference>
<reference evidence="1 2" key="1">
    <citation type="submission" date="2019-08" db="EMBL/GenBank/DDBJ databases">
        <title>Complete genome sequence of Thermosulfurimonas marina SU872T, an anaerobic thermophilic chemolithoautotrophic bacterium isolated from a shallow marine hydrothermal vent.</title>
        <authorList>
            <person name="Allioux M."/>
            <person name="Jebbar M."/>
            <person name="Slobodkina G."/>
            <person name="Slobodkin A."/>
            <person name="Moalic Y."/>
            <person name="Frolova A."/>
            <person name="Shao Z."/>
            <person name="Alain K."/>
        </authorList>
    </citation>
    <scope>NUCLEOTIDE SEQUENCE [LARGE SCALE GENOMIC DNA]</scope>
    <source>
        <strain evidence="1 2">SU872</strain>
    </source>
</reference>
<gene>
    <name evidence="1" type="ORF">FVE67_03525</name>
</gene>
<protein>
    <submittedName>
        <fullName evidence="1">Uncharacterized protein</fullName>
    </submittedName>
</protein>
<organism evidence="1 2">
    <name type="scientific">Thermosulfurimonas marina</name>
    <dbReference type="NCBI Taxonomy" id="2047767"/>
    <lineage>
        <taxon>Bacteria</taxon>
        <taxon>Pseudomonadati</taxon>
        <taxon>Thermodesulfobacteriota</taxon>
        <taxon>Thermodesulfobacteria</taxon>
        <taxon>Thermodesulfobacteriales</taxon>
        <taxon>Thermodesulfobacteriaceae</taxon>
        <taxon>Thermosulfurimonas</taxon>
    </lineage>
</organism>
<name>A0A6H1WRW1_9BACT</name>
<dbReference type="Proteomes" id="UP000501253">
    <property type="component" value="Chromosome"/>
</dbReference>
<dbReference type="Pfam" id="PF19027">
    <property type="entry name" value="DUF5752"/>
    <property type="match status" value="1"/>
</dbReference>
<evidence type="ECO:0000313" key="2">
    <source>
        <dbReference type="Proteomes" id="UP000501253"/>
    </source>
</evidence>
<evidence type="ECO:0000313" key="1">
    <source>
        <dbReference type="EMBL" id="QJA05922.1"/>
    </source>
</evidence>
<keyword evidence="2" id="KW-1185">Reference proteome</keyword>
<dbReference type="AlphaFoldDB" id="A0A6H1WRW1"/>
<dbReference type="KEGG" id="tmai:FVE67_03525"/>
<proteinExistence type="predicted"/>
<dbReference type="RefSeq" id="WP_168719276.1">
    <property type="nucleotide sequence ID" value="NZ_CP042909.1"/>
</dbReference>
<accession>A0A6H1WRW1</accession>
<dbReference type="InterPro" id="IPR044036">
    <property type="entry name" value="DUF5752"/>
</dbReference>